<evidence type="ECO:0000259" key="7">
    <source>
        <dbReference type="Pfam" id="PF08240"/>
    </source>
</evidence>
<proteinExistence type="inferred from homology"/>
<gene>
    <name evidence="8" type="ORF">F4827_004132</name>
</gene>
<evidence type="ECO:0000256" key="3">
    <source>
        <dbReference type="ARBA" id="ARBA00022723"/>
    </source>
</evidence>
<reference evidence="8 9" key="1">
    <citation type="submission" date="2020-08" db="EMBL/GenBank/DDBJ databases">
        <title>Above-ground endophytic microbial communities from plants in different locations in the United States.</title>
        <authorList>
            <person name="Frank C."/>
        </authorList>
    </citation>
    <scope>NUCLEOTIDE SEQUENCE [LARGE SCALE GENOMIC DNA]</scope>
    <source>
        <strain evidence="8 9">WP4_2_2</strain>
    </source>
</reference>
<dbReference type="RefSeq" id="WP_183726388.1">
    <property type="nucleotide sequence ID" value="NZ_JACHBW010000012.1"/>
</dbReference>
<keyword evidence="3" id="KW-0479">Metal-binding</keyword>
<name>A0A7W9TZL3_9BURK</name>
<dbReference type="PROSITE" id="PS00059">
    <property type="entry name" value="ADH_ZINC"/>
    <property type="match status" value="1"/>
</dbReference>
<evidence type="ECO:0000256" key="1">
    <source>
        <dbReference type="ARBA" id="ARBA00001947"/>
    </source>
</evidence>
<evidence type="ECO:0000256" key="4">
    <source>
        <dbReference type="ARBA" id="ARBA00022833"/>
    </source>
</evidence>
<dbReference type="GO" id="GO:0008270">
    <property type="term" value="F:zinc ion binding"/>
    <property type="evidence" value="ECO:0007669"/>
    <property type="project" value="InterPro"/>
</dbReference>
<dbReference type="SUPFAM" id="SSF50129">
    <property type="entry name" value="GroES-like"/>
    <property type="match status" value="1"/>
</dbReference>
<dbReference type="InterPro" id="IPR011032">
    <property type="entry name" value="GroES-like_sf"/>
</dbReference>
<keyword evidence="4" id="KW-0862">Zinc</keyword>
<dbReference type="Proteomes" id="UP000571554">
    <property type="component" value="Unassembled WGS sequence"/>
</dbReference>
<sequence length="99" mass="10795">MAGSGNRVVTFMGPMKMELQTFDYPKLVAPRGKKVNHGAILKIVTTNIRGSDQHIYHGRFAGPMGTVTGHEMTGEVSEVGPDVEFIKTGEWLRGGLSHQ</sequence>
<comment type="caution">
    <text evidence="8">The sequence shown here is derived from an EMBL/GenBank/DDBJ whole genome shotgun (WGS) entry which is preliminary data.</text>
</comment>
<dbReference type="Pfam" id="PF08240">
    <property type="entry name" value="ADH_N"/>
    <property type="match status" value="1"/>
</dbReference>
<dbReference type="GO" id="GO:0016491">
    <property type="term" value="F:oxidoreductase activity"/>
    <property type="evidence" value="ECO:0007669"/>
    <property type="project" value="UniProtKB-KW"/>
</dbReference>
<feature type="domain" description="Alcohol dehydrogenase-like N-terminal" evidence="7">
    <location>
        <begin position="38"/>
        <end position="90"/>
    </location>
</feature>
<evidence type="ECO:0000313" key="9">
    <source>
        <dbReference type="Proteomes" id="UP000571554"/>
    </source>
</evidence>
<evidence type="ECO:0000256" key="6">
    <source>
        <dbReference type="ARBA" id="ARBA00023027"/>
    </source>
</evidence>
<dbReference type="InterPro" id="IPR013154">
    <property type="entry name" value="ADH-like_N"/>
</dbReference>
<accession>A0A7W9TZL3</accession>
<comment type="cofactor">
    <cofactor evidence="1">
        <name>Zn(2+)</name>
        <dbReference type="ChEBI" id="CHEBI:29105"/>
    </cofactor>
</comment>
<evidence type="ECO:0000256" key="5">
    <source>
        <dbReference type="ARBA" id="ARBA00023002"/>
    </source>
</evidence>
<dbReference type="PANTHER" id="PTHR42813">
    <property type="entry name" value="ZINC-TYPE ALCOHOL DEHYDROGENASE-LIKE"/>
    <property type="match status" value="1"/>
</dbReference>
<keyword evidence="6" id="KW-0520">NAD</keyword>
<organism evidence="8 9">
    <name type="scientific">Paraburkholderia bannensis</name>
    <dbReference type="NCBI Taxonomy" id="765414"/>
    <lineage>
        <taxon>Bacteria</taxon>
        <taxon>Pseudomonadati</taxon>
        <taxon>Pseudomonadota</taxon>
        <taxon>Betaproteobacteria</taxon>
        <taxon>Burkholderiales</taxon>
        <taxon>Burkholderiaceae</taxon>
        <taxon>Paraburkholderia</taxon>
    </lineage>
</organism>
<evidence type="ECO:0000313" key="8">
    <source>
        <dbReference type="EMBL" id="MBB6104273.1"/>
    </source>
</evidence>
<protein>
    <submittedName>
        <fullName evidence="8">Threonine dehydrogenase-like Zn-dependent dehydrogenase</fullName>
    </submittedName>
</protein>
<dbReference type="EMBL" id="JACHBW010000012">
    <property type="protein sequence ID" value="MBB6104273.1"/>
    <property type="molecule type" value="Genomic_DNA"/>
</dbReference>
<keyword evidence="9" id="KW-1185">Reference proteome</keyword>
<dbReference type="AlphaFoldDB" id="A0A7W9TZL3"/>
<dbReference type="PANTHER" id="PTHR42813:SF3">
    <property type="entry name" value="GLUTATHIONE-INDEPENDENT FORMALDEHYDE DEHYDROGENASE"/>
    <property type="match status" value="1"/>
</dbReference>
<evidence type="ECO:0000256" key="2">
    <source>
        <dbReference type="ARBA" id="ARBA00008072"/>
    </source>
</evidence>
<keyword evidence="5" id="KW-0560">Oxidoreductase</keyword>
<comment type="similarity">
    <text evidence="2">Belongs to the zinc-containing alcohol dehydrogenase family.</text>
</comment>
<dbReference type="InterPro" id="IPR002328">
    <property type="entry name" value="ADH_Zn_CS"/>
</dbReference>
<dbReference type="Gene3D" id="3.90.180.10">
    <property type="entry name" value="Medium-chain alcohol dehydrogenases, catalytic domain"/>
    <property type="match status" value="1"/>
</dbReference>